<feature type="binding site" evidence="3">
    <location>
        <position position="265"/>
    </location>
    <ligand>
        <name>FAD</name>
        <dbReference type="ChEBI" id="CHEBI:57692"/>
    </ligand>
</feature>
<evidence type="ECO:0000313" key="6">
    <source>
        <dbReference type="Proteomes" id="UP000079169"/>
    </source>
</evidence>
<dbReference type="PIRSF" id="PIRSF000137">
    <property type="entry name" value="Alcohol_oxidase"/>
    <property type="match status" value="1"/>
</dbReference>
<dbReference type="SUPFAM" id="SSF54373">
    <property type="entry name" value="FAD-linked reductases, C-terminal domain"/>
    <property type="match status" value="1"/>
</dbReference>
<protein>
    <submittedName>
        <fullName evidence="7">Glucose dehydrogenase [FAD, quinone]-like</fullName>
    </submittedName>
</protein>
<reference evidence="7" key="1">
    <citation type="submission" date="2025-08" db="UniProtKB">
        <authorList>
            <consortium name="RefSeq"/>
        </authorList>
    </citation>
    <scope>IDENTIFICATION</scope>
</reference>
<feature type="signal peptide" evidence="4">
    <location>
        <begin position="1"/>
        <end position="20"/>
    </location>
</feature>
<evidence type="ECO:0000256" key="3">
    <source>
        <dbReference type="PIRSR" id="PIRSR000137-2"/>
    </source>
</evidence>
<keyword evidence="6" id="KW-1185">Reference proteome</keyword>
<dbReference type="GO" id="GO:0016614">
    <property type="term" value="F:oxidoreductase activity, acting on CH-OH group of donors"/>
    <property type="evidence" value="ECO:0007669"/>
    <property type="project" value="InterPro"/>
</dbReference>
<dbReference type="RefSeq" id="XP_026681457.1">
    <property type="nucleotide sequence ID" value="XM_026825656.1"/>
</dbReference>
<dbReference type="InterPro" id="IPR012132">
    <property type="entry name" value="GMC_OxRdtase"/>
</dbReference>
<dbReference type="Pfam" id="PF05199">
    <property type="entry name" value="GMC_oxred_C"/>
    <property type="match status" value="1"/>
</dbReference>
<keyword evidence="3" id="KW-0285">Flavoprotein</keyword>
<dbReference type="Gene3D" id="3.50.50.60">
    <property type="entry name" value="FAD/NAD(P)-binding domain"/>
    <property type="match status" value="1"/>
</dbReference>
<sequence length="617" mass="69779">MIVRLFVVSCLVFFYHEVSSEPLTFLETVMRLYTKTYPEIQILPEYDFIVVGSGPGGAAVTNRLSEVKNWKVLLMESGGEQIPFSEWPLIVSYFQLTSFNWGYRAEKQPGQCQAMVKQRCRWPRGKGMGGSSVLNYMIYTRGTPRDYDRWAAMGNPGWSYDEVYPYFLKIENMTIPELRNSPHHSTTGYVPVGYNPYKSQVVDAFLESSKYVNQSTIDYNQPENYLGFSRIQATTRNGKRVSSYHAYIEPVRNRPNLHISLNSQVTRVLIDSESKKAYGVEFVKNGKKRIVFARKEIILSAGAINTPHILMHSGVGPREHLESFKIKVERDLPVGENLQDHITMAGLAFTHNTTELFNYNTMLAQAFTMMYNISKGGGMGSIPGGVEGIGFVQTKYNTDPSYPDIEFIFAIGSLAADSGHTVRRGMGITDECYNQAYKHLEQKNTWTIWPMLLLPKSRGRILLGSRNPLKAPLLYGNYFQDESDLWTLVEGIKMAVNLSRTEPFQRIGSKLNPVPLPGCKQYEFESDDYWACTARQITATVHHMSGTCRMGINEDGTTVVDNELRVHGIKNLRVADASVMPILIAAHPMAPIYMIGEKCADMIKDTWSQGENKVEIR</sequence>
<evidence type="ECO:0000259" key="5">
    <source>
        <dbReference type="PROSITE" id="PS00624"/>
    </source>
</evidence>
<feature type="active site" description="Proton donor" evidence="2">
    <location>
        <position position="543"/>
    </location>
</feature>
<keyword evidence="3" id="KW-0274">FAD</keyword>
<evidence type="ECO:0000313" key="7">
    <source>
        <dbReference type="RefSeq" id="XP_026681457.1"/>
    </source>
</evidence>
<dbReference type="GO" id="GO:0050660">
    <property type="term" value="F:flavin adenine dinucleotide binding"/>
    <property type="evidence" value="ECO:0007669"/>
    <property type="project" value="InterPro"/>
</dbReference>
<dbReference type="Gene3D" id="3.30.560.10">
    <property type="entry name" value="Glucose Oxidase, domain 3"/>
    <property type="match status" value="1"/>
</dbReference>
<feature type="active site" description="Proton acceptor" evidence="2">
    <location>
        <position position="587"/>
    </location>
</feature>
<organism evidence="6 7">
    <name type="scientific">Diaphorina citri</name>
    <name type="common">Asian citrus psyllid</name>
    <dbReference type="NCBI Taxonomy" id="121845"/>
    <lineage>
        <taxon>Eukaryota</taxon>
        <taxon>Metazoa</taxon>
        <taxon>Ecdysozoa</taxon>
        <taxon>Arthropoda</taxon>
        <taxon>Hexapoda</taxon>
        <taxon>Insecta</taxon>
        <taxon>Pterygota</taxon>
        <taxon>Neoptera</taxon>
        <taxon>Paraneoptera</taxon>
        <taxon>Hemiptera</taxon>
        <taxon>Sternorrhyncha</taxon>
        <taxon>Psylloidea</taxon>
        <taxon>Psyllidae</taxon>
        <taxon>Diaphorininae</taxon>
        <taxon>Diaphorina</taxon>
    </lineage>
</organism>
<evidence type="ECO:0000256" key="2">
    <source>
        <dbReference type="PIRSR" id="PIRSR000137-1"/>
    </source>
</evidence>
<dbReference type="SUPFAM" id="SSF51905">
    <property type="entry name" value="FAD/NAD(P)-binding domain"/>
    <property type="match status" value="1"/>
</dbReference>
<keyword evidence="4" id="KW-0732">Signal</keyword>
<dbReference type="PANTHER" id="PTHR11552:SF227">
    <property type="entry name" value="GLUCOSE DEHYDROGENASE [FAD, QUINONE]-LIKE PROTEIN"/>
    <property type="match status" value="1"/>
</dbReference>
<dbReference type="InterPro" id="IPR000172">
    <property type="entry name" value="GMC_OxRdtase_N"/>
</dbReference>
<accession>A0A3Q0IYY7</accession>
<feature type="chain" id="PRO_5018239422" evidence="4">
    <location>
        <begin position="21"/>
        <end position="617"/>
    </location>
</feature>
<comment type="cofactor">
    <cofactor evidence="3">
        <name>FAD</name>
        <dbReference type="ChEBI" id="CHEBI:57692"/>
    </cofactor>
</comment>
<gene>
    <name evidence="7" type="primary">LOC103512073</name>
</gene>
<dbReference type="PANTHER" id="PTHR11552">
    <property type="entry name" value="GLUCOSE-METHANOL-CHOLINE GMC OXIDOREDUCTASE"/>
    <property type="match status" value="1"/>
</dbReference>
<dbReference type="InterPro" id="IPR007867">
    <property type="entry name" value="GMC_OxRtase_C"/>
</dbReference>
<dbReference type="PaxDb" id="121845-A0A3Q0IYY7"/>
<name>A0A3Q0IYY7_DIACI</name>
<evidence type="ECO:0000256" key="4">
    <source>
        <dbReference type="SAM" id="SignalP"/>
    </source>
</evidence>
<proteinExistence type="inferred from homology"/>
<dbReference type="Pfam" id="PF00732">
    <property type="entry name" value="GMC_oxred_N"/>
    <property type="match status" value="1"/>
</dbReference>
<dbReference type="STRING" id="121845.A0A3Q0IYY7"/>
<evidence type="ECO:0000256" key="1">
    <source>
        <dbReference type="ARBA" id="ARBA00010790"/>
    </source>
</evidence>
<dbReference type="KEGG" id="dci:103512073"/>
<dbReference type="Proteomes" id="UP000079169">
    <property type="component" value="Unplaced"/>
</dbReference>
<dbReference type="GeneID" id="103512073"/>
<dbReference type="InterPro" id="IPR036188">
    <property type="entry name" value="FAD/NAD-bd_sf"/>
</dbReference>
<feature type="domain" description="Glucose-methanol-choline oxidoreductase N-terminal" evidence="5">
    <location>
        <begin position="302"/>
        <end position="316"/>
    </location>
</feature>
<comment type="similarity">
    <text evidence="1">Belongs to the GMC oxidoreductase family.</text>
</comment>
<dbReference type="AlphaFoldDB" id="A0A3Q0IYY7"/>
<dbReference type="PROSITE" id="PS00624">
    <property type="entry name" value="GMC_OXRED_2"/>
    <property type="match status" value="1"/>
</dbReference>